<dbReference type="FunFam" id="3.40.50.300:FF:000604">
    <property type="entry name" value="ABC transporter B family member 28"/>
    <property type="match status" value="1"/>
</dbReference>
<keyword evidence="13" id="KW-1185">Reference proteome</keyword>
<feature type="transmembrane region" description="Helical" evidence="9">
    <location>
        <begin position="603"/>
        <end position="623"/>
    </location>
</feature>
<evidence type="ECO:0000256" key="3">
    <source>
        <dbReference type="ARBA" id="ARBA00022448"/>
    </source>
</evidence>
<keyword evidence="5" id="KW-0547">Nucleotide-binding</keyword>
<evidence type="ECO:0000313" key="12">
    <source>
        <dbReference type="EMBL" id="PIO64302.1"/>
    </source>
</evidence>
<dbReference type="InterPro" id="IPR039421">
    <property type="entry name" value="Type_1_exporter"/>
</dbReference>
<dbReference type="Pfam" id="PF00664">
    <property type="entry name" value="ABC_membrane"/>
    <property type="match status" value="2"/>
</dbReference>
<comment type="similarity">
    <text evidence="2">Belongs to the ABC transporter superfamily. ABCB family. Multidrug resistance exporter (TC 3.A.1.201) subfamily.</text>
</comment>
<feature type="transmembrane region" description="Helical" evidence="9">
    <location>
        <begin position="161"/>
        <end position="184"/>
    </location>
</feature>
<dbReference type="CDD" id="cd18578">
    <property type="entry name" value="ABC_6TM_Pgp_ABCB1_D2_like"/>
    <property type="match status" value="1"/>
</dbReference>
<dbReference type="OrthoDB" id="6500128at2759"/>
<dbReference type="Gene3D" id="3.40.50.300">
    <property type="entry name" value="P-loop containing nucleotide triphosphate hydrolases"/>
    <property type="match status" value="2"/>
</dbReference>
<dbReference type="GO" id="GO:0015421">
    <property type="term" value="F:ABC-type oligopeptide transporter activity"/>
    <property type="evidence" value="ECO:0007669"/>
    <property type="project" value="TreeGrafter"/>
</dbReference>
<feature type="domain" description="ABC transporter" evidence="10">
    <location>
        <begin position="194"/>
        <end position="454"/>
    </location>
</feature>
<dbReference type="SMART" id="SM00382">
    <property type="entry name" value="AAA"/>
    <property type="match status" value="2"/>
</dbReference>
<feature type="transmembrane region" description="Helical" evidence="9">
    <location>
        <begin position="531"/>
        <end position="558"/>
    </location>
</feature>
<dbReference type="InterPro" id="IPR036640">
    <property type="entry name" value="ABC1_TM_sf"/>
</dbReference>
<sequence>VTCFLIVCEQMSNRIRRRFVKAILRQDIPWFDKNNSGTLSTKLFDNLERVKEGTGDKIGLIFQYTSQFVTGFVIAFTHSWKLTLVMLAVTPLQALCGFAISKSMSTFTIAETIKYAKAGKIVEQTVSSIRTVCSLNGLRFEIERYKMALLEARRAGILKNLFVGLSFGLMGLTNFSSFALAFYIGITWTVDGHLQLQDLMTTFFSVMMGSLALGQAGPQFAVLGAAQGAAASIFEVLDREPEIDSTSNKGRRDMKIKGNIEVKNVIFNYPSRPDIRITIDGVPISDINIEFLRNQIAVVSQEPILFNCTIEENIRFGRSDLSYQEIVAACRMANAEGFINGLPQGYQTTVGDRGTQLSGGQKQRIAIARALVRDPKILLLDEATSALDAESEAVVQRALEKASIGRTTIIIAHRLSTIKNAHKIIAMKAGEVVEVGTHEELLSNKGLYYDLVHAQTFTDAVDDVNELKAEGVQKTNLIEILGYAAPHWKTIVVGLTACVIGGLVYPTYSVVFMQVITSFSNTATLLSTGHFWALMFLVLAAIQGSTMFMQTFFMGYGAENLTMDLRSKLFSNILSQDMGYFDSSLHACGKICTRLATAIDFRLSTVIMTCISMIAGIVLAFYYGWQMALLVVGILPLLGFGQALRVRVMSGKHRKNAKDFEDSGKVAMEAIEHVRTVQALTKEEVFHQKFCDYLDAPHRDALRESFIQGIAYGVMYAITISSSTLGFASSYFPEYMKAAFAGGIIFNMLKQKPAIDNLTHDGKKENLSGAVTFKNVKFSYPERPQIEVLKGLSFTAKPGETLALVGPSGCGKSTVVSLIERFYDVKAGQVLLDSHDIRTLNPYHTRSQIAIVSQEPILFDCSISDNIVYGLEERPSQTDIETAARKANIHSFISELPEGYNTFVGDKGTQLSGGQKQRIAIARALVRSPKILLLDEATSALDTESEKVIP</sequence>
<feature type="domain" description="ABC transmembrane type-1" evidence="11">
    <location>
        <begin position="3"/>
        <end position="225"/>
    </location>
</feature>
<dbReference type="SUPFAM" id="SSF52540">
    <property type="entry name" value="P-loop containing nucleoside triphosphate hydrolases"/>
    <property type="match status" value="2"/>
</dbReference>
<dbReference type="FunFam" id="3.40.50.300:FF:000967">
    <property type="entry name" value="ABC multidrug transporter mdr4"/>
    <property type="match status" value="1"/>
</dbReference>
<dbReference type="GO" id="GO:0005524">
    <property type="term" value="F:ATP binding"/>
    <property type="evidence" value="ECO:0007669"/>
    <property type="project" value="UniProtKB-KW"/>
</dbReference>
<evidence type="ECO:0000259" key="10">
    <source>
        <dbReference type="PROSITE" id="PS50893"/>
    </source>
</evidence>
<evidence type="ECO:0000259" key="11">
    <source>
        <dbReference type="PROSITE" id="PS50929"/>
    </source>
</evidence>
<evidence type="ECO:0000256" key="7">
    <source>
        <dbReference type="ARBA" id="ARBA00022989"/>
    </source>
</evidence>
<feature type="transmembrane region" description="Helical" evidence="9">
    <location>
        <begin position="491"/>
        <end position="511"/>
    </location>
</feature>
<keyword evidence="7 9" id="KW-1133">Transmembrane helix</keyword>
<feature type="non-terminal residue" evidence="12">
    <location>
        <position position="1"/>
    </location>
</feature>
<accession>A0A2G9U3N2</accession>
<dbReference type="GO" id="GO:0090374">
    <property type="term" value="P:oligopeptide export from mitochondrion"/>
    <property type="evidence" value="ECO:0007669"/>
    <property type="project" value="TreeGrafter"/>
</dbReference>
<feature type="domain" description="ABC transmembrane type-1" evidence="11">
    <location>
        <begin position="492"/>
        <end position="728"/>
    </location>
</feature>
<evidence type="ECO:0000256" key="5">
    <source>
        <dbReference type="ARBA" id="ARBA00022741"/>
    </source>
</evidence>
<evidence type="ECO:0000256" key="4">
    <source>
        <dbReference type="ARBA" id="ARBA00022692"/>
    </source>
</evidence>
<comment type="subcellular location">
    <subcellularLocation>
        <location evidence="1">Membrane</location>
        <topology evidence="1">Multi-pass membrane protein</topology>
    </subcellularLocation>
</comment>
<dbReference type="CDD" id="cd18577">
    <property type="entry name" value="ABC_6TM_Pgp_ABCB1_D1_like"/>
    <property type="match status" value="1"/>
</dbReference>
<dbReference type="Proteomes" id="UP000230423">
    <property type="component" value="Unassembled WGS sequence"/>
</dbReference>
<evidence type="ECO:0000256" key="8">
    <source>
        <dbReference type="ARBA" id="ARBA00023136"/>
    </source>
</evidence>
<dbReference type="InterPro" id="IPR003593">
    <property type="entry name" value="AAA+_ATPase"/>
</dbReference>
<keyword evidence="3" id="KW-0813">Transport</keyword>
<dbReference type="PANTHER" id="PTHR43394">
    <property type="entry name" value="ATP-DEPENDENT PERMEASE MDL1, MITOCHONDRIAL"/>
    <property type="match status" value="1"/>
</dbReference>
<evidence type="ECO:0000256" key="9">
    <source>
        <dbReference type="SAM" id="Phobius"/>
    </source>
</evidence>
<evidence type="ECO:0000256" key="2">
    <source>
        <dbReference type="ARBA" id="ARBA00007577"/>
    </source>
</evidence>
<gene>
    <name evidence="12" type="ORF">TELCIR_14075</name>
</gene>
<feature type="transmembrane region" description="Helical" evidence="9">
    <location>
        <begin position="629"/>
        <end position="648"/>
    </location>
</feature>
<dbReference type="PROSITE" id="PS50893">
    <property type="entry name" value="ABC_TRANSPORTER_2"/>
    <property type="match status" value="2"/>
</dbReference>
<dbReference type="Gene3D" id="1.20.1560.10">
    <property type="entry name" value="ABC transporter type 1, transmembrane domain"/>
    <property type="match status" value="2"/>
</dbReference>
<dbReference type="InterPro" id="IPR003439">
    <property type="entry name" value="ABC_transporter-like_ATP-bd"/>
</dbReference>
<feature type="domain" description="ABC transporter" evidence="10">
    <location>
        <begin position="771"/>
        <end position="949"/>
    </location>
</feature>
<evidence type="ECO:0000256" key="6">
    <source>
        <dbReference type="ARBA" id="ARBA00022840"/>
    </source>
</evidence>
<keyword evidence="4 9" id="KW-0812">Transmembrane</keyword>
<name>A0A2G9U3N2_TELCI</name>
<keyword evidence="8 9" id="KW-0472">Membrane</keyword>
<proteinExistence type="inferred from homology"/>
<feature type="transmembrane region" description="Helical" evidence="9">
    <location>
        <begin position="709"/>
        <end position="732"/>
    </location>
</feature>
<dbReference type="InterPro" id="IPR011527">
    <property type="entry name" value="ABC1_TM_dom"/>
</dbReference>
<dbReference type="PANTHER" id="PTHR43394:SF27">
    <property type="entry name" value="ATP-DEPENDENT TRANSLOCASE ABCB1-LIKE"/>
    <property type="match status" value="1"/>
</dbReference>
<dbReference type="PROSITE" id="PS50929">
    <property type="entry name" value="ABC_TM1F"/>
    <property type="match status" value="2"/>
</dbReference>
<dbReference type="SUPFAM" id="SSF90123">
    <property type="entry name" value="ABC transporter transmembrane region"/>
    <property type="match status" value="2"/>
</dbReference>
<evidence type="ECO:0000256" key="1">
    <source>
        <dbReference type="ARBA" id="ARBA00004141"/>
    </source>
</evidence>
<dbReference type="InterPro" id="IPR017871">
    <property type="entry name" value="ABC_transporter-like_CS"/>
</dbReference>
<dbReference type="PROSITE" id="PS00211">
    <property type="entry name" value="ABC_TRANSPORTER_1"/>
    <property type="match status" value="2"/>
</dbReference>
<dbReference type="InterPro" id="IPR027417">
    <property type="entry name" value="P-loop_NTPase"/>
</dbReference>
<dbReference type="GO" id="GO:0005743">
    <property type="term" value="C:mitochondrial inner membrane"/>
    <property type="evidence" value="ECO:0007669"/>
    <property type="project" value="TreeGrafter"/>
</dbReference>
<dbReference type="EMBL" id="KZ350022">
    <property type="protein sequence ID" value="PIO64302.1"/>
    <property type="molecule type" value="Genomic_DNA"/>
</dbReference>
<evidence type="ECO:0000313" key="13">
    <source>
        <dbReference type="Proteomes" id="UP000230423"/>
    </source>
</evidence>
<reference evidence="12 13" key="1">
    <citation type="submission" date="2015-09" db="EMBL/GenBank/DDBJ databases">
        <title>Draft genome of the parasitic nematode Teladorsagia circumcincta isolate WARC Sus (inbred).</title>
        <authorList>
            <person name="Mitreva M."/>
        </authorList>
    </citation>
    <scope>NUCLEOTIDE SEQUENCE [LARGE SCALE GENOMIC DNA]</scope>
    <source>
        <strain evidence="12 13">S</strain>
    </source>
</reference>
<organism evidence="12 13">
    <name type="scientific">Teladorsagia circumcincta</name>
    <name type="common">Brown stomach worm</name>
    <name type="synonym">Ostertagia circumcincta</name>
    <dbReference type="NCBI Taxonomy" id="45464"/>
    <lineage>
        <taxon>Eukaryota</taxon>
        <taxon>Metazoa</taxon>
        <taxon>Ecdysozoa</taxon>
        <taxon>Nematoda</taxon>
        <taxon>Chromadorea</taxon>
        <taxon>Rhabditida</taxon>
        <taxon>Rhabditina</taxon>
        <taxon>Rhabditomorpha</taxon>
        <taxon>Strongyloidea</taxon>
        <taxon>Trichostrongylidae</taxon>
        <taxon>Teladorsagia</taxon>
    </lineage>
</organism>
<dbReference type="GO" id="GO:0016887">
    <property type="term" value="F:ATP hydrolysis activity"/>
    <property type="evidence" value="ECO:0007669"/>
    <property type="project" value="InterPro"/>
</dbReference>
<dbReference type="Pfam" id="PF00005">
    <property type="entry name" value="ABC_tran"/>
    <property type="match status" value="2"/>
</dbReference>
<keyword evidence="6 12" id="KW-0067">ATP-binding</keyword>
<protein>
    <submittedName>
        <fullName evidence="12">ABC transporter, ATP-binding protein</fullName>
    </submittedName>
</protein>
<dbReference type="AlphaFoldDB" id="A0A2G9U3N2"/>